<evidence type="ECO:0000256" key="1">
    <source>
        <dbReference type="SAM" id="Phobius"/>
    </source>
</evidence>
<name>A0AA92QUJ0_CLOIN</name>
<proteinExistence type="predicted"/>
<comment type="caution">
    <text evidence="2">The sequence shown here is derived from an EMBL/GenBank/DDBJ whole genome shotgun (WGS) entry which is preliminary data.</text>
</comment>
<accession>A0AA92QUJ0</accession>
<dbReference type="RefSeq" id="WP_008818223.1">
    <property type="nucleotide sequence ID" value="NZ_AP025565.1"/>
</dbReference>
<dbReference type="AlphaFoldDB" id="A0AA92QUJ0"/>
<feature type="transmembrane region" description="Helical" evidence="1">
    <location>
        <begin position="29"/>
        <end position="45"/>
    </location>
</feature>
<organism evidence="2 3">
    <name type="scientific">Clostridium innocuum</name>
    <dbReference type="NCBI Taxonomy" id="1522"/>
    <lineage>
        <taxon>Bacteria</taxon>
        <taxon>Bacillati</taxon>
        <taxon>Bacillota</taxon>
        <taxon>Clostridia</taxon>
        <taxon>Eubacteriales</taxon>
        <taxon>Clostridiaceae</taxon>
        <taxon>Clostridium</taxon>
    </lineage>
</organism>
<keyword evidence="1" id="KW-0472">Membrane</keyword>
<protein>
    <submittedName>
        <fullName evidence="2">Uncharacterized protein</fullName>
    </submittedName>
</protein>
<keyword evidence="1" id="KW-1133">Transmembrane helix</keyword>
<sequence length="49" mass="5775">MNGKIYLIEYTVIVAIMMVFNRSASLENMLIAFLIVLIQIGFDRLRRRK</sequence>
<evidence type="ECO:0000313" key="3">
    <source>
        <dbReference type="Proteomes" id="UP001203972"/>
    </source>
</evidence>
<dbReference type="EMBL" id="JAKTMA010000029">
    <property type="protein sequence ID" value="MCR0234201.1"/>
    <property type="molecule type" value="Genomic_DNA"/>
</dbReference>
<gene>
    <name evidence="2" type="ORF">MKC95_15625</name>
</gene>
<reference evidence="2" key="1">
    <citation type="journal article" date="2022" name="Clin. Infect. Dis.">
        <title>Association between Clostridium innocuum and antibiotic-associated diarrhea in adults and children: A cross-sectional study and comparative genomics analysis.</title>
        <authorList>
            <person name="Cherny K.E."/>
            <person name="Muscat E.B."/>
            <person name="Balaji A."/>
            <person name="Mukherjee J."/>
            <person name="Ozer E.A."/>
            <person name="Angarone M.P."/>
            <person name="Hauser A.R."/>
            <person name="Sichel J.S."/>
            <person name="Amponsah E."/>
            <person name="Kociolek L.K."/>
        </authorList>
    </citation>
    <scope>NUCLEOTIDE SEQUENCE</scope>
    <source>
        <strain evidence="2">NU1-AC-029v</strain>
    </source>
</reference>
<keyword evidence="1" id="KW-0812">Transmembrane</keyword>
<dbReference type="Proteomes" id="UP001203972">
    <property type="component" value="Unassembled WGS sequence"/>
</dbReference>
<evidence type="ECO:0000313" key="2">
    <source>
        <dbReference type="EMBL" id="MCR0234201.1"/>
    </source>
</evidence>